<reference evidence="2 3" key="1">
    <citation type="journal article" date="2016" name="Nat. Commun.">
        <title>Thousands of microbial genomes shed light on interconnected biogeochemical processes in an aquifer system.</title>
        <authorList>
            <person name="Anantharaman K."/>
            <person name="Brown C.T."/>
            <person name="Hug L.A."/>
            <person name="Sharon I."/>
            <person name="Castelle C.J."/>
            <person name="Probst A.J."/>
            <person name="Thomas B.C."/>
            <person name="Singh A."/>
            <person name="Wilkins M.J."/>
            <person name="Karaoz U."/>
            <person name="Brodie E.L."/>
            <person name="Williams K.H."/>
            <person name="Hubbard S.S."/>
            <person name="Banfield J.F."/>
        </authorList>
    </citation>
    <scope>NUCLEOTIDE SEQUENCE [LARGE SCALE GENOMIC DNA]</scope>
</reference>
<evidence type="ECO:0000313" key="3">
    <source>
        <dbReference type="Proteomes" id="UP000176480"/>
    </source>
</evidence>
<dbReference type="Proteomes" id="UP000176480">
    <property type="component" value="Unassembled WGS sequence"/>
</dbReference>
<dbReference type="STRING" id="1802067.A2966_03070"/>
<feature type="region of interest" description="Disordered" evidence="1">
    <location>
        <begin position="1"/>
        <end position="20"/>
    </location>
</feature>
<dbReference type="AlphaFoldDB" id="A0A1F7J739"/>
<evidence type="ECO:0000313" key="2">
    <source>
        <dbReference type="EMBL" id="OGK51422.1"/>
    </source>
</evidence>
<feature type="region of interest" description="Disordered" evidence="1">
    <location>
        <begin position="693"/>
        <end position="723"/>
    </location>
</feature>
<proteinExistence type="predicted"/>
<feature type="compositionally biased region" description="Basic and acidic residues" evidence="1">
    <location>
        <begin position="713"/>
        <end position="723"/>
    </location>
</feature>
<gene>
    <name evidence="2" type="ORF">A2966_03070</name>
</gene>
<protein>
    <submittedName>
        <fullName evidence="2">Uncharacterized protein</fullName>
    </submittedName>
</protein>
<organism evidence="2 3">
    <name type="scientific">Candidatus Roizmanbacteria bacterium RIFCSPLOWO2_01_FULL_41_22</name>
    <dbReference type="NCBI Taxonomy" id="1802067"/>
    <lineage>
        <taxon>Bacteria</taxon>
        <taxon>Candidatus Roizmaniibacteriota</taxon>
    </lineage>
</organism>
<sequence>MSGYETDRQPTGDGDTCPFPPNLPTIVNHVWGEGYALPGIFNRLTEASLIRPARFLWTLPRRLDLSYELMKVRHHKERYRKNWDMEWFDATQQILEALARNNIGWEMGLAGACGDLQDLYAIEAIEHHPNFLKIAGIAAITLGSLVLSPEDAATMQRIGLTLGAAAASSAAVLMSTGVAHVARKIGIDYNPNHVRHAVDGGGQFFLEHAAWDAVQSEEVGQLANWLLGTVPVDIKPAKEVPADQFDFNPEGRLSLIRIISSQEALIGVCAKYLYDNPLVGQAIAHLKTVLPDSPVVGNFAEIEERQRKINKDPHYIEDDDYKRVQQALLALRIPHILYRLAMDTAGGKAPIFTLLGRGLNNLNTNLQQQAETAVLKLPRRSLLNAVKVASPLTDIDYSFAESLVADVMGALEGAETNPGARGQLTEKQRQSRGNRAFLELTDYFRKYWQEMKSQNKLSNKTILNRYQQFMTMIEEQLRGSDIWKQYRRPPYAIQKMLEELHKLEVKFAIPAGYRDAQRLRYLYYARLVENLGNPVVEPALPDFLAITRYLRGSLDKRKRASLGGVYLDLSEQTELQRVVAAFISHTGFLDDGYFQQITTAEINARLRRIYTAMTSLNDTERVIPTNDYELIRRAAVVDFAHYLAINFGEDYLSGETFSFNLPNGRSYVNTYFGRLIAMSKNWSTLSGSMLGKISTPREEHPSTADEGGLLGEHNGHGGDPDQLKKMLGIQIP</sequence>
<dbReference type="EMBL" id="MGAR01000029">
    <property type="protein sequence ID" value="OGK51422.1"/>
    <property type="molecule type" value="Genomic_DNA"/>
</dbReference>
<feature type="compositionally biased region" description="Basic and acidic residues" evidence="1">
    <location>
        <begin position="1"/>
        <end position="10"/>
    </location>
</feature>
<evidence type="ECO:0000256" key="1">
    <source>
        <dbReference type="SAM" id="MobiDB-lite"/>
    </source>
</evidence>
<comment type="caution">
    <text evidence="2">The sequence shown here is derived from an EMBL/GenBank/DDBJ whole genome shotgun (WGS) entry which is preliminary data.</text>
</comment>
<accession>A0A1F7J739</accession>
<name>A0A1F7J739_9BACT</name>